<organism evidence="1">
    <name type="scientific">marine metagenome</name>
    <dbReference type="NCBI Taxonomy" id="408172"/>
    <lineage>
        <taxon>unclassified sequences</taxon>
        <taxon>metagenomes</taxon>
        <taxon>ecological metagenomes</taxon>
    </lineage>
</organism>
<proteinExistence type="predicted"/>
<dbReference type="EMBL" id="UINC01042143">
    <property type="protein sequence ID" value="SVB44373.1"/>
    <property type="molecule type" value="Genomic_DNA"/>
</dbReference>
<gene>
    <name evidence="1" type="ORF">METZ01_LOCUS197227</name>
</gene>
<accession>A0A382E367</accession>
<dbReference type="AlphaFoldDB" id="A0A382E367"/>
<protein>
    <submittedName>
        <fullName evidence="1">Uncharacterized protein</fullName>
    </submittedName>
</protein>
<sequence>MCVFSKAVFCLICLLIFGNCTHLPKNSGIKSKQDKISTKQFLSKITRIPPNTCRVKATVVELDSLELIPHSSKPCEIAPCTGIIRIDSIIGYGSDFGSSLVLNDKIPVRFLFTAGPTKEVYPDSKKDLPGLSKNVSFTADINSINVISVSGEALHEYIIGEYEIIVY</sequence>
<evidence type="ECO:0000313" key="1">
    <source>
        <dbReference type="EMBL" id="SVB44373.1"/>
    </source>
</evidence>
<reference evidence="1" key="1">
    <citation type="submission" date="2018-05" db="EMBL/GenBank/DDBJ databases">
        <authorList>
            <person name="Lanie J.A."/>
            <person name="Ng W.-L."/>
            <person name="Kazmierczak K.M."/>
            <person name="Andrzejewski T.M."/>
            <person name="Davidsen T.M."/>
            <person name="Wayne K.J."/>
            <person name="Tettelin H."/>
            <person name="Glass J.I."/>
            <person name="Rusch D."/>
            <person name="Podicherti R."/>
            <person name="Tsui H.-C.T."/>
            <person name="Winkler M.E."/>
        </authorList>
    </citation>
    <scope>NUCLEOTIDE SEQUENCE</scope>
</reference>
<name>A0A382E367_9ZZZZ</name>